<keyword evidence="1 2" id="KW-0238">DNA-binding</keyword>
<dbReference type="InterPro" id="IPR001647">
    <property type="entry name" value="HTH_TetR"/>
</dbReference>
<dbReference type="EMBL" id="JABVEC010000003">
    <property type="protein sequence ID" value="MBC6465042.1"/>
    <property type="molecule type" value="Genomic_DNA"/>
</dbReference>
<dbReference type="Pfam" id="PF17940">
    <property type="entry name" value="TetR_C_31"/>
    <property type="match status" value="1"/>
</dbReference>
<dbReference type="Pfam" id="PF00440">
    <property type="entry name" value="TetR_N"/>
    <property type="match status" value="1"/>
</dbReference>
<keyword evidence="5" id="KW-1185">Reference proteome</keyword>
<dbReference type="PANTHER" id="PTHR30055:SF200">
    <property type="entry name" value="HTH-TYPE TRANSCRIPTIONAL REPRESSOR BDCR"/>
    <property type="match status" value="1"/>
</dbReference>
<dbReference type="PRINTS" id="PR00455">
    <property type="entry name" value="HTHTETR"/>
</dbReference>
<protein>
    <submittedName>
        <fullName evidence="4">TetR/AcrR family transcriptional regulator</fullName>
    </submittedName>
</protein>
<dbReference type="InterPro" id="IPR041583">
    <property type="entry name" value="TetR_C_31"/>
</dbReference>
<evidence type="ECO:0000256" key="1">
    <source>
        <dbReference type="ARBA" id="ARBA00023125"/>
    </source>
</evidence>
<evidence type="ECO:0000313" key="4">
    <source>
        <dbReference type="EMBL" id="MBC6465042.1"/>
    </source>
</evidence>
<dbReference type="RefSeq" id="WP_187242063.1">
    <property type="nucleotide sequence ID" value="NZ_BAAAOK010000017.1"/>
</dbReference>
<comment type="caution">
    <text evidence="4">The sequence shown here is derived from an EMBL/GenBank/DDBJ whole genome shotgun (WGS) entry which is preliminary data.</text>
</comment>
<dbReference type="InterPro" id="IPR036271">
    <property type="entry name" value="Tet_transcr_reg_TetR-rel_C_sf"/>
</dbReference>
<dbReference type="Gene3D" id="1.10.357.10">
    <property type="entry name" value="Tetracycline Repressor, domain 2"/>
    <property type="match status" value="1"/>
</dbReference>
<dbReference type="InterPro" id="IPR009057">
    <property type="entry name" value="Homeodomain-like_sf"/>
</dbReference>
<feature type="DNA-binding region" description="H-T-H motif" evidence="2">
    <location>
        <begin position="38"/>
        <end position="57"/>
    </location>
</feature>
<gene>
    <name evidence="4" type="ORF">HKK74_05980</name>
</gene>
<sequence>MSVISPVPGATRRESPARRRIVRTAGRLFYSEGIRAVGIDRIIAEAGVAKATFYSHFPAKDDLVGVYLSGQSRRQRAAVQEARAGGMPPGEVLLSVFESIGDLGCGPGFRGCAFINAAAEYPDPAHPVRQVVAAHRSWFRELLRDLLTAAAHPDVERTSAMLMLFRDGLVVGGQLDDAEEVRDLVRDAVTRLLGPAPNTS</sequence>
<evidence type="ECO:0000256" key="2">
    <source>
        <dbReference type="PROSITE-ProRule" id="PRU00335"/>
    </source>
</evidence>
<evidence type="ECO:0000259" key="3">
    <source>
        <dbReference type="PROSITE" id="PS50977"/>
    </source>
</evidence>
<dbReference type="Proteomes" id="UP000805614">
    <property type="component" value="Unassembled WGS sequence"/>
</dbReference>
<dbReference type="PROSITE" id="PS50977">
    <property type="entry name" value="HTH_TETR_2"/>
    <property type="match status" value="1"/>
</dbReference>
<feature type="domain" description="HTH tetR-type" evidence="3">
    <location>
        <begin position="15"/>
        <end position="75"/>
    </location>
</feature>
<reference evidence="4 5" key="1">
    <citation type="submission" date="2020-06" db="EMBL/GenBank/DDBJ databases">
        <title>Actinomadura xiongansis sp. nov., isolated from soil of Baiyangdian.</title>
        <authorList>
            <person name="Zhang X."/>
        </authorList>
    </citation>
    <scope>NUCLEOTIDE SEQUENCE [LARGE SCALE GENOMIC DNA]</scope>
    <source>
        <strain evidence="4 5">HBUM206468</strain>
    </source>
</reference>
<dbReference type="PANTHER" id="PTHR30055">
    <property type="entry name" value="HTH-TYPE TRANSCRIPTIONAL REGULATOR RUTR"/>
    <property type="match status" value="1"/>
</dbReference>
<accession>A0ABR7LKN8</accession>
<proteinExistence type="predicted"/>
<organism evidence="4 5">
    <name type="scientific">Actinomadura alba</name>
    <dbReference type="NCBI Taxonomy" id="406431"/>
    <lineage>
        <taxon>Bacteria</taxon>
        <taxon>Bacillati</taxon>
        <taxon>Actinomycetota</taxon>
        <taxon>Actinomycetes</taxon>
        <taxon>Streptosporangiales</taxon>
        <taxon>Thermomonosporaceae</taxon>
        <taxon>Actinomadura</taxon>
    </lineage>
</organism>
<evidence type="ECO:0000313" key="5">
    <source>
        <dbReference type="Proteomes" id="UP000805614"/>
    </source>
</evidence>
<dbReference type="InterPro" id="IPR050109">
    <property type="entry name" value="HTH-type_TetR-like_transc_reg"/>
</dbReference>
<dbReference type="SUPFAM" id="SSF46689">
    <property type="entry name" value="Homeodomain-like"/>
    <property type="match status" value="1"/>
</dbReference>
<name>A0ABR7LKN8_9ACTN</name>
<dbReference type="SUPFAM" id="SSF48498">
    <property type="entry name" value="Tetracyclin repressor-like, C-terminal domain"/>
    <property type="match status" value="1"/>
</dbReference>